<evidence type="ECO:0000313" key="9">
    <source>
        <dbReference type="Proteomes" id="UP001148838"/>
    </source>
</evidence>
<evidence type="ECO:0000259" key="7">
    <source>
        <dbReference type="PROSITE" id="PS50157"/>
    </source>
</evidence>
<gene>
    <name evidence="8" type="ORF">ANN_27611</name>
</gene>
<keyword evidence="9" id="KW-1185">Reference proteome</keyword>
<dbReference type="InterPro" id="IPR036236">
    <property type="entry name" value="Znf_C2H2_sf"/>
</dbReference>
<dbReference type="InterPro" id="IPR013087">
    <property type="entry name" value="Znf_C2H2_type"/>
</dbReference>
<dbReference type="SMART" id="SM00355">
    <property type="entry name" value="ZnF_C2H2"/>
    <property type="match status" value="7"/>
</dbReference>
<comment type="caution">
    <text evidence="8">The sequence shown here is derived from an EMBL/GenBank/DDBJ whole genome shotgun (WGS) entry which is preliminary data.</text>
</comment>
<dbReference type="SUPFAM" id="SSF57667">
    <property type="entry name" value="beta-beta-alpha zinc fingers"/>
    <property type="match status" value="4"/>
</dbReference>
<dbReference type="Gene3D" id="3.30.160.60">
    <property type="entry name" value="Classic Zinc Finger"/>
    <property type="match status" value="6"/>
</dbReference>
<reference evidence="8 9" key="1">
    <citation type="journal article" date="2022" name="Allergy">
        <title>Genome assembly and annotation of Periplaneta americana reveal a comprehensive cockroach allergen profile.</title>
        <authorList>
            <person name="Wang L."/>
            <person name="Xiong Q."/>
            <person name="Saelim N."/>
            <person name="Wang L."/>
            <person name="Nong W."/>
            <person name="Wan A.T."/>
            <person name="Shi M."/>
            <person name="Liu X."/>
            <person name="Cao Q."/>
            <person name="Hui J.H.L."/>
            <person name="Sookrung N."/>
            <person name="Leung T.F."/>
            <person name="Tungtrongchitr A."/>
            <person name="Tsui S.K.W."/>
        </authorList>
    </citation>
    <scope>NUCLEOTIDE SEQUENCE [LARGE SCALE GENOMIC DNA]</scope>
    <source>
        <strain evidence="8">PWHHKU_190912</strain>
    </source>
</reference>
<feature type="domain" description="C2H2-type" evidence="7">
    <location>
        <begin position="292"/>
        <end position="319"/>
    </location>
</feature>
<name>A0ABQ8RWQ6_PERAM</name>
<sequence length="349" mass="39566">MEHETDLEAKQLIDVKDEKPLLQEGDLSNPQPVCVKAEYEDLTSEVKVEETPVPVKFPLKREAEAESCDVDTVKEEQTLDLTTEDDEFLPKGNGDSDAIEKPLVTRRTPGNCVSSENSFCDSTPVPEIKDRLRRRENDMHSESHRSKDKTSFECDDCGKIFNTAARLRIHSRTHNRKKKFKCDFCGKCFAQTTDLDAHVRTHTGEKPFKCSACGKCFTRSGALAYHVRTHTGEKPFKCDTCEKCFSQLAALKVHLRTHTGEKLFKCVFCGNCFSHSGSLKIHIRRHTGEKPFKCEICGKCFTTSGTLRYHEGTHAKDKQFKCCICGETYSLSGSLTYHECKYKAKIVRK</sequence>
<accession>A0ABQ8RWQ6</accession>
<dbReference type="Proteomes" id="UP001148838">
    <property type="component" value="Unassembled WGS sequence"/>
</dbReference>
<proteinExistence type="predicted"/>
<keyword evidence="4" id="KW-0862">Zinc</keyword>
<evidence type="ECO:0000256" key="6">
    <source>
        <dbReference type="SAM" id="MobiDB-lite"/>
    </source>
</evidence>
<evidence type="ECO:0000256" key="2">
    <source>
        <dbReference type="ARBA" id="ARBA00022737"/>
    </source>
</evidence>
<keyword evidence="3 5" id="KW-0863">Zinc-finger</keyword>
<feature type="domain" description="C2H2-type" evidence="7">
    <location>
        <begin position="264"/>
        <end position="291"/>
    </location>
</feature>
<feature type="domain" description="C2H2-type" evidence="7">
    <location>
        <begin position="236"/>
        <end position="263"/>
    </location>
</feature>
<dbReference type="PROSITE" id="PS50157">
    <property type="entry name" value="ZINC_FINGER_C2H2_2"/>
    <property type="match status" value="6"/>
</dbReference>
<evidence type="ECO:0000256" key="1">
    <source>
        <dbReference type="ARBA" id="ARBA00022723"/>
    </source>
</evidence>
<keyword evidence="1" id="KW-0479">Metal-binding</keyword>
<dbReference type="PANTHER" id="PTHR24409:SF295">
    <property type="entry name" value="AZ2-RELATED"/>
    <property type="match status" value="1"/>
</dbReference>
<keyword evidence="2" id="KW-0677">Repeat</keyword>
<dbReference type="Pfam" id="PF00096">
    <property type="entry name" value="zf-C2H2"/>
    <property type="match status" value="6"/>
</dbReference>
<feature type="domain" description="C2H2-type" evidence="7">
    <location>
        <begin position="152"/>
        <end position="179"/>
    </location>
</feature>
<evidence type="ECO:0000313" key="8">
    <source>
        <dbReference type="EMBL" id="KAJ4425985.1"/>
    </source>
</evidence>
<evidence type="ECO:0000256" key="3">
    <source>
        <dbReference type="ARBA" id="ARBA00022771"/>
    </source>
</evidence>
<organism evidence="8 9">
    <name type="scientific">Periplaneta americana</name>
    <name type="common">American cockroach</name>
    <name type="synonym">Blatta americana</name>
    <dbReference type="NCBI Taxonomy" id="6978"/>
    <lineage>
        <taxon>Eukaryota</taxon>
        <taxon>Metazoa</taxon>
        <taxon>Ecdysozoa</taxon>
        <taxon>Arthropoda</taxon>
        <taxon>Hexapoda</taxon>
        <taxon>Insecta</taxon>
        <taxon>Pterygota</taxon>
        <taxon>Neoptera</taxon>
        <taxon>Polyneoptera</taxon>
        <taxon>Dictyoptera</taxon>
        <taxon>Blattodea</taxon>
        <taxon>Blattoidea</taxon>
        <taxon>Blattidae</taxon>
        <taxon>Blattinae</taxon>
        <taxon>Periplaneta</taxon>
    </lineage>
</organism>
<feature type="domain" description="C2H2-type" evidence="7">
    <location>
        <begin position="180"/>
        <end position="207"/>
    </location>
</feature>
<protein>
    <recommendedName>
        <fullName evidence="7">C2H2-type domain-containing protein</fullName>
    </recommendedName>
</protein>
<feature type="region of interest" description="Disordered" evidence="6">
    <location>
        <begin position="81"/>
        <end position="148"/>
    </location>
</feature>
<feature type="domain" description="C2H2-type" evidence="7">
    <location>
        <begin position="208"/>
        <end position="235"/>
    </location>
</feature>
<evidence type="ECO:0000256" key="5">
    <source>
        <dbReference type="PROSITE-ProRule" id="PRU00042"/>
    </source>
</evidence>
<dbReference type="EMBL" id="JAJSOF020000041">
    <property type="protein sequence ID" value="KAJ4425985.1"/>
    <property type="molecule type" value="Genomic_DNA"/>
</dbReference>
<dbReference type="PANTHER" id="PTHR24409">
    <property type="entry name" value="ZINC FINGER PROTEIN 142"/>
    <property type="match status" value="1"/>
</dbReference>
<evidence type="ECO:0000256" key="4">
    <source>
        <dbReference type="ARBA" id="ARBA00022833"/>
    </source>
</evidence>
<feature type="compositionally biased region" description="Basic and acidic residues" evidence="6">
    <location>
        <begin position="127"/>
        <end position="148"/>
    </location>
</feature>
<dbReference type="PROSITE" id="PS00028">
    <property type="entry name" value="ZINC_FINGER_C2H2_1"/>
    <property type="match status" value="6"/>
</dbReference>
<feature type="compositionally biased region" description="Polar residues" evidence="6">
    <location>
        <begin position="111"/>
        <end position="121"/>
    </location>
</feature>